<keyword evidence="1" id="KW-0732">Signal</keyword>
<sequence>MRTVDRVSLHLGFLLAFTVILKCESCRHERCLRYGTETLPLSELGTKTPPNGHHSRDGKAKIPGSCFLCKAVVKALKNYSSGQFTRCRTDTDQHIRAEDHGRNADGDSHCNSFGVLRYFTRCVFSTHSPNAGGDRNRNAK</sequence>
<feature type="chain" id="PRO_5029646940" description="Secreted protein" evidence="1">
    <location>
        <begin position="26"/>
        <end position="140"/>
    </location>
</feature>
<organism evidence="2 3">
    <name type="scientific">Ameiurus melas</name>
    <name type="common">Black bullhead</name>
    <name type="synonym">Silurus melas</name>
    <dbReference type="NCBI Taxonomy" id="219545"/>
    <lineage>
        <taxon>Eukaryota</taxon>
        <taxon>Metazoa</taxon>
        <taxon>Chordata</taxon>
        <taxon>Craniata</taxon>
        <taxon>Vertebrata</taxon>
        <taxon>Euteleostomi</taxon>
        <taxon>Actinopterygii</taxon>
        <taxon>Neopterygii</taxon>
        <taxon>Teleostei</taxon>
        <taxon>Ostariophysi</taxon>
        <taxon>Siluriformes</taxon>
        <taxon>Ictaluridae</taxon>
        <taxon>Ameiurus</taxon>
    </lineage>
</organism>
<dbReference type="EMBL" id="JAAGNN010000010">
    <property type="protein sequence ID" value="KAF4084439.1"/>
    <property type="molecule type" value="Genomic_DNA"/>
</dbReference>
<dbReference type="AlphaFoldDB" id="A0A7J6AQQ7"/>
<gene>
    <name evidence="2" type="ORF">AMELA_G00128700</name>
</gene>
<evidence type="ECO:0000313" key="2">
    <source>
        <dbReference type="EMBL" id="KAF4084439.1"/>
    </source>
</evidence>
<dbReference type="Proteomes" id="UP000593565">
    <property type="component" value="Unassembled WGS sequence"/>
</dbReference>
<keyword evidence="3" id="KW-1185">Reference proteome</keyword>
<evidence type="ECO:0000313" key="3">
    <source>
        <dbReference type="Proteomes" id="UP000593565"/>
    </source>
</evidence>
<evidence type="ECO:0000256" key="1">
    <source>
        <dbReference type="SAM" id="SignalP"/>
    </source>
</evidence>
<feature type="signal peptide" evidence="1">
    <location>
        <begin position="1"/>
        <end position="25"/>
    </location>
</feature>
<evidence type="ECO:0008006" key="4">
    <source>
        <dbReference type="Google" id="ProtNLM"/>
    </source>
</evidence>
<reference evidence="2 3" key="1">
    <citation type="submission" date="2020-02" db="EMBL/GenBank/DDBJ databases">
        <title>A chromosome-scale genome assembly of the black bullhead catfish (Ameiurus melas).</title>
        <authorList>
            <person name="Wen M."/>
            <person name="Zham M."/>
            <person name="Cabau C."/>
            <person name="Klopp C."/>
            <person name="Donnadieu C."/>
            <person name="Roques C."/>
            <person name="Bouchez O."/>
            <person name="Lampietro C."/>
            <person name="Jouanno E."/>
            <person name="Herpin A."/>
            <person name="Louis A."/>
            <person name="Berthelot C."/>
            <person name="Parey E."/>
            <person name="Roest-Crollius H."/>
            <person name="Braasch I."/>
            <person name="Postlethwait J."/>
            <person name="Robinson-Rechavi M."/>
            <person name="Echchiki A."/>
            <person name="Begum T."/>
            <person name="Montfort J."/>
            <person name="Schartl M."/>
            <person name="Bobe J."/>
            <person name="Guiguen Y."/>
        </authorList>
    </citation>
    <scope>NUCLEOTIDE SEQUENCE [LARGE SCALE GENOMIC DNA]</scope>
    <source>
        <strain evidence="2">M_S1</strain>
        <tissue evidence="2">Blood</tissue>
    </source>
</reference>
<comment type="caution">
    <text evidence="2">The sequence shown here is derived from an EMBL/GenBank/DDBJ whole genome shotgun (WGS) entry which is preliminary data.</text>
</comment>
<protein>
    <recommendedName>
        <fullName evidence="4">Secreted protein</fullName>
    </recommendedName>
</protein>
<proteinExistence type="predicted"/>
<name>A0A7J6AQQ7_AMEME</name>
<accession>A0A7J6AQQ7</accession>